<evidence type="ECO:0000256" key="8">
    <source>
        <dbReference type="RuleBase" id="RU000304"/>
    </source>
</evidence>
<dbReference type="Gene3D" id="3.30.200.20">
    <property type="entry name" value="Phosphorylase Kinase, domain 1"/>
    <property type="match status" value="1"/>
</dbReference>
<dbReference type="PROSITE" id="PS50011">
    <property type="entry name" value="PROTEIN_KINASE_DOM"/>
    <property type="match status" value="1"/>
</dbReference>
<dbReference type="InterPro" id="IPR017441">
    <property type="entry name" value="Protein_kinase_ATP_BS"/>
</dbReference>
<gene>
    <name evidence="11" type="ORF">SRAS04492_LOCUS9180</name>
</gene>
<evidence type="ECO:0000256" key="1">
    <source>
        <dbReference type="ARBA" id="ARBA00022527"/>
    </source>
</evidence>
<evidence type="ECO:0000256" key="2">
    <source>
        <dbReference type="ARBA" id="ARBA00022553"/>
    </source>
</evidence>
<dbReference type="Gene3D" id="1.10.510.10">
    <property type="entry name" value="Transferase(Phosphotransferase) domain 1"/>
    <property type="match status" value="1"/>
</dbReference>
<keyword evidence="5" id="KW-0418">Kinase</keyword>
<sequence>MNKVGIANEEEEKERTAQKVKRVPQIITNAQADPSLSQPQDNFGKRDNSPSIPQVQDVDTVEDPNYRSSYGQDNFLPLRKLGSGSFGDVYLVRDKNSGKLYAMKTLSKRRILGQNLVRYAKTERDVLSYMRHPFIVNLNYAFQTKTKLFLILDFCPGGDLGKIIANERRFTEDRARLYIAEVLLALKDLHKRDIIYRDLKPDNVVLDDDGHALLTDFGLSKEGVLEVSKGAKSFCGSIAYLAPEMLRRVGHGKSVDWYLLGVLLYEMLVGTPPYFSGDKQELFNNIISGPLKLPKSISTEAKNLMVSLLNRNPTKRLGSGPEGALEIMRHPFFESINWEDVLNKRTSPLKPRLRTEHFNLQYPYSEFQKKQINDIFDDENEIKIEQQQKLGDQENVGTQNVDGWSFVKMTQSHIQMYEEMSKKEEEQQNPTIGGTRVNHQNGQGNFSLAGNIQNPQQQNM</sequence>
<evidence type="ECO:0000256" key="4">
    <source>
        <dbReference type="ARBA" id="ARBA00022741"/>
    </source>
</evidence>
<evidence type="ECO:0000256" key="6">
    <source>
        <dbReference type="ARBA" id="ARBA00022840"/>
    </source>
</evidence>
<reference evidence="11" key="1">
    <citation type="submission" date="2021-01" db="EMBL/GenBank/DDBJ databases">
        <authorList>
            <person name="Corre E."/>
            <person name="Pelletier E."/>
            <person name="Niang G."/>
            <person name="Scheremetjew M."/>
            <person name="Finn R."/>
            <person name="Kale V."/>
            <person name="Holt S."/>
            <person name="Cochrane G."/>
            <person name="Meng A."/>
            <person name="Brown T."/>
            <person name="Cohen L."/>
        </authorList>
    </citation>
    <scope>NUCLEOTIDE SEQUENCE</scope>
    <source>
        <strain evidence="11">Ras09</strain>
    </source>
</reference>
<evidence type="ECO:0000259" key="10">
    <source>
        <dbReference type="PROSITE" id="PS50011"/>
    </source>
</evidence>
<dbReference type="EMBL" id="HBIA01018476">
    <property type="protein sequence ID" value="CAE0237371.1"/>
    <property type="molecule type" value="Transcribed_RNA"/>
</dbReference>
<dbReference type="FunFam" id="1.10.510.10:FF:000465">
    <property type="entry name" value="Non-specific serine/threonine protein kinase"/>
    <property type="match status" value="1"/>
</dbReference>
<dbReference type="Pfam" id="PF00069">
    <property type="entry name" value="Pkinase"/>
    <property type="match status" value="1"/>
</dbReference>
<proteinExistence type="inferred from homology"/>
<dbReference type="SMART" id="SM00220">
    <property type="entry name" value="S_TKc"/>
    <property type="match status" value="1"/>
</dbReference>
<dbReference type="CDD" id="cd05123">
    <property type="entry name" value="STKc_AGC"/>
    <property type="match status" value="1"/>
</dbReference>
<feature type="binding site" evidence="7">
    <location>
        <position position="104"/>
    </location>
    <ligand>
        <name>ATP</name>
        <dbReference type="ChEBI" id="CHEBI:30616"/>
    </ligand>
</feature>
<dbReference type="AlphaFoldDB" id="A0A7S3CU45"/>
<feature type="compositionally biased region" description="Polar residues" evidence="9">
    <location>
        <begin position="428"/>
        <end position="460"/>
    </location>
</feature>
<comment type="similarity">
    <text evidence="8">Belongs to the protein kinase superfamily.</text>
</comment>
<accession>A0A7S3CU45</accession>
<dbReference type="PANTHER" id="PTHR24351">
    <property type="entry name" value="RIBOSOMAL PROTEIN S6 KINASE"/>
    <property type="match status" value="1"/>
</dbReference>
<dbReference type="InterPro" id="IPR045270">
    <property type="entry name" value="STKc_AGC"/>
</dbReference>
<evidence type="ECO:0000256" key="7">
    <source>
        <dbReference type="PROSITE-ProRule" id="PRU10141"/>
    </source>
</evidence>
<dbReference type="InterPro" id="IPR000719">
    <property type="entry name" value="Prot_kinase_dom"/>
</dbReference>
<dbReference type="SUPFAM" id="SSF56112">
    <property type="entry name" value="Protein kinase-like (PK-like)"/>
    <property type="match status" value="1"/>
</dbReference>
<evidence type="ECO:0000256" key="5">
    <source>
        <dbReference type="ARBA" id="ARBA00022777"/>
    </source>
</evidence>
<evidence type="ECO:0000256" key="3">
    <source>
        <dbReference type="ARBA" id="ARBA00022679"/>
    </source>
</evidence>
<keyword evidence="2" id="KW-0597">Phosphoprotein</keyword>
<evidence type="ECO:0000256" key="9">
    <source>
        <dbReference type="SAM" id="MobiDB-lite"/>
    </source>
</evidence>
<dbReference type="GO" id="GO:0005524">
    <property type="term" value="F:ATP binding"/>
    <property type="evidence" value="ECO:0007669"/>
    <property type="project" value="UniProtKB-UniRule"/>
</dbReference>
<dbReference type="InterPro" id="IPR008271">
    <property type="entry name" value="Ser/Thr_kinase_AS"/>
</dbReference>
<feature type="region of interest" description="Disordered" evidence="9">
    <location>
        <begin position="1"/>
        <end position="66"/>
    </location>
</feature>
<keyword evidence="3" id="KW-0808">Transferase</keyword>
<dbReference type="InterPro" id="IPR011009">
    <property type="entry name" value="Kinase-like_dom_sf"/>
</dbReference>
<feature type="domain" description="Protein kinase" evidence="10">
    <location>
        <begin position="75"/>
        <end position="333"/>
    </location>
</feature>
<protein>
    <recommendedName>
        <fullName evidence="10">Protein kinase domain-containing protein</fullName>
    </recommendedName>
</protein>
<keyword evidence="6 7" id="KW-0067">ATP-binding</keyword>
<dbReference type="FunFam" id="3.30.200.20:FF:000042">
    <property type="entry name" value="Aurora kinase A"/>
    <property type="match status" value="1"/>
</dbReference>
<keyword evidence="4 7" id="KW-0547">Nucleotide-binding</keyword>
<feature type="compositionally biased region" description="Polar residues" evidence="9">
    <location>
        <begin position="26"/>
        <end position="41"/>
    </location>
</feature>
<evidence type="ECO:0000313" key="11">
    <source>
        <dbReference type="EMBL" id="CAE0237371.1"/>
    </source>
</evidence>
<organism evidence="11">
    <name type="scientific">Strombidium rassoulzadegani</name>
    <dbReference type="NCBI Taxonomy" id="1082188"/>
    <lineage>
        <taxon>Eukaryota</taxon>
        <taxon>Sar</taxon>
        <taxon>Alveolata</taxon>
        <taxon>Ciliophora</taxon>
        <taxon>Intramacronucleata</taxon>
        <taxon>Spirotrichea</taxon>
        <taxon>Oligotrichia</taxon>
        <taxon>Strombidiidae</taxon>
        <taxon>Strombidium</taxon>
    </lineage>
</organism>
<name>A0A7S3CU45_9SPIT</name>
<keyword evidence="1 8" id="KW-0723">Serine/threonine-protein kinase</keyword>
<dbReference type="PROSITE" id="PS00107">
    <property type="entry name" value="PROTEIN_KINASE_ATP"/>
    <property type="match status" value="1"/>
</dbReference>
<dbReference type="GO" id="GO:0004674">
    <property type="term" value="F:protein serine/threonine kinase activity"/>
    <property type="evidence" value="ECO:0007669"/>
    <property type="project" value="UniProtKB-KW"/>
</dbReference>
<feature type="region of interest" description="Disordered" evidence="9">
    <location>
        <begin position="422"/>
        <end position="460"/>
    </location>
</feature>
<dbReference type="PROSITE" id="PS00108">
    <property type="entry name" value="PROTEIN_KINASE_ST"/>
    <property type="match status" value="1"/>
</dbReference>